<comment type="caution">
    <text evidence="2">The sequence shown here is derived from an EMBL/GenBank/DDBJ whole genome shotgun (WGS) entry which is preliminary data.</text>
</comment>
<dbReference type="eggNOG" id="COG1179">
    <property type="taxonomic scope" value="Bacteria"/>
</dbReference>
<evidence type="ECO:0000313" key="5">
    <source>
        <dbReference type="Proteomes" id="UP000190962"/>
    </source>
</evidence>
<evidence type="ECO:0000313" key="2">
    <source>
        <dbReference type="EMBL" id="KHF24302.1"/>
    </source>
</evidence>
<dbReference type="EMBL" id="JRAA01000003">
    <property type="protein sequence ID" value="KHF24302.1"/>
    <property type="molecule type" value="Genomic_DNA"/>
</dbReference>
<reference evidence="2 4" key="1">
    <citation type="journal article" date="2014" name="BMC Genomics">
        <title>The genome of the intracellular bacterium of the coastal bivalve, Solemya velum: a blueprint for thriving in and out of symbiosis.</title>
        <authorList>
            <person name="Dmytrenko O."/>
            <person name="Russell S.L."/>
            <person name="Loo W.T."/>
            <person name="Fontanez K.M."/>
            <person name="Liao L."/>
            <person name="Roeselers G."/>
            <person name="Sharma R."/>
            <person name="Stewart F.J."/>
            <person name="Newton I.L."/>
            <person name="Woyke T."/>
            <person name="Wu D."/>
            <person name="Lang J.M."/>
            <person name="Eisen J.A."/>
            <person name="Cavanaugh C.M."/>
        </authorList>
    </citation>
    <scope>NUCLEOTIDE SEQUENCE [LARGE SCALE GENOMIC DNA]</scope>
    <source>
        <strain evidence="2 4">WH</strain>
    </source>
</reference>
<protein>
    <submittedName>
        <fullName evidence="2">Dinucleotide-utilizing enzyme</fullName>
    </submittedName>
    <submittedName>
        <fullName evidence="3">tRNA cyclic N6-threonylcarbamoyladenosine(37) synthase TcdA</fullName>
    </submittedName>
</protein>
<dbReference type="GO" id="GO:0061504">
    <property type="term" value="P:cyclic threonylcarbamoyladenosine biosynthetic process"/>
    <property type="evidence" value="ECO:0007669"/>
    <property type="project" value="TreeGrafter"/>
</dbReference>
<organism evidence="2 4">
    <name type="scientific">Solemya velum gill symbiont</name>
    <dbReference type="NCBI Taxonomy" id="2340"/>
    <lineage>
        <taxon>Bacteria</taxon>
        <taxon>Pseudomonadati</taxon>
        <taxon>Pseudomonadota</taxon>
        <taxon>Gammaproteobacteria</taxon>
        <taxon>sulfur-oxidizing symbionts</taxon>
    </lineage>
</organism>
<dbReference type="Proteomes" id="UP000030856">
    <property type="component" value="Unassembled WGS sequence"/>
</dbReference>
<dbReference type="GeneID" id="86990391"/>
<dbReference type="CDD" id="cd00755">
    <property type="entry name" value="YgdL_like"/>
    <property type="match status" value="1"/>
</dbReference>
<reference evidence="3 5" key="2">
    <citation type="submission" date="2016-11" db="EMBL/GenBank/DDBJ databases">
        <title>Mixed transmission modes and dynamic genome evolution in an obligate animal-bacterial symbiosis.</title>
        <authorList>
            <person name="Russell S.L."/>
            <person name="Corbett-Detig R.B."/>
            <person name="Cavanaugh C.M."/>
        </authorList>
    </citation>
    <scope>NUCLEOTIDE SEQUENCE [LARGE SCALE GENOMIC DNA]</scope>
    <source>
        <strain evidence="3">MA-KB16</strain>
    </source>
</reference>
<dbReference type="EMBL" id="MPNX01000006">
    <property type="protein sequence ID" value="OOY35263.1"/>
    <property type="molecule type" value="Genomic_DNA"/>
</dbReference>
<dbReference type="PANTHER" id="PTHR43267">
    <property type="entry name" value="TRNA THREONYLCARBAMOYLADENOSINE DEHYDRATASE"/>
    <property type="match status" value="1"/>
</dbReference>
<dbReference type="PANTHER" id="PTHR43267:SF1">
    <property type="entry name" value="TRNA THREONYLCARBAMOYLADENOSINE DEHYDRATASE"/>
    <property type="match status" value="1"/>
</dbReference>
<sequence length="258" mass="27997">MTEETDNSRRFGGIARLYGETAYRRFLSAHVCVIGVGGVGSWVVESLARSAIGRLTLIDMDHVSESNINRQLPALASTLGAAKVQVLKQRVDEINPHCHVETVEEFVTADNPGEWIPADADVVVDCIDSFRDKAALIAWCRRNKQCVITVGGAGGKSDASLLRIADLSRTEKDALLSRVRKQLRQDYNFPRNPKRRFSVPAIYSTEEPRIAEAGTGSCSIDDKASHLNCGGLGSVTHVTATAGLLAVGEVLRRLSLPN</sequence>
<name>A0A0B0H6N2_SOVGS</name>
<proteinExistence type="predicted"/>
<dbReference type="Proteomes" id="UP000190962">
    <property type="component" value="Unassembled WGS sequence"/>
</dbReference>
<dbReference type="InterPro" id="IPR000594">
    <property type="entry name" value="ThiF_NAD_FAD-bd"/>
</dbReference>
<dbReference type="STRING" id="2340.JV46_27310"/>
<accession>A0A0B0H6N2</accession>
<dbReference type="InterPro" id="IPR035985">
    <property type="entry name" value="Ubiquitin-activating_enz"/>
</dbReference>
<dbReference type="GO" id="GO:0061503">
    <property type="term" value="F:tRNA threonylcarbamoyladenosine dehydratase"/>
    <property type="evidence" value="ECO:0007669"/>
    <property type="project" value="TreeGrafter"/>
</dbReference>
<gene>
    <name evidence="3" type="ORF">BOV88_05960</name>
    <name evidence="2" type="ORF">JV46_27310</name>
</gene>
<evidence type="ECO:0000313" key="3">
    <source>
        <dbReference type="EMBL" id="OOY35263.1"/>
    </source>
</evidence>
<dbReference type="GO" id="GO:0008641">
    <property type="term" value="F:ubiquitin-like modifier activating enzyme activity"/>
    <property type="evidence" value="ECO:0007669"/>
    <property type="project" value="InterPro"/>
</dbReference>
<evidence type="ECO:0000313" key="4">
    <source>
        <dbReference type="Proteomes" id="UP000030856"/>
    </source>
</evidence>
<dbReference type="InterPro" id="IPR045886">
    <property type="entry name" value="ThiF/MoeB/HesA"/>
</dbReference>
<dbReference type="PATRIC" id="fig|2340.3.peg.2375"/>
<dbReference type="Gene3D" id="3.40.50.720">
    <property type="entry name" value="NAD(P)-binding Rossmann-like Domain"/>
    <property type="match status" value="1"/>
</dbReference>
<dbReference type="RefSeq" id="WP_043118392.1">
    <property type="nucleotide sequence ID" value="NZ_JRAA01000003.1"/>
</dbReference>
<dbReference type="SUPFAM" id="SSF69572">
    <property type="entry name" value="Activating enzymes of the ubiquitin-like proteins"/>
    <property type="match status" value="1"/>
</dbReference>
<dbReference type="Pfam" id="PF00899">
    <property type="entry name" value="ThiF"/>
    <property type="match status" value="1"/>
</dbReference>
<evidence type="ECO:0000259" key="1">
    <source>
        <dbReference type="Pfam" id="PF00899"/>
    </source>
</evidence>
<dbReference type="AlphaFoldDB" id="A0A0B0H6N2"/>
<dbReference type="OrthoDB" id="9804150at2"/>
<feature type="domain" description="THIF-type NAD/FAD binding fold" evidence="1">
    <location>
        <begin position="16"/>
        <end position="254"/>
    </location>
</feature>
<keyword evidence="4" id="KW-1185">Reference proteome</keyword>